<evidence type="ECO:0000256" key="10">
    <source>
        <dbReference type="ARBA" id="ARBA00023136"/>
    </source>
</evidence>
<keyword evidence="9 12" id="KW-1133">Transmembrane helix</keyword>
<evidence type="ECO:0000256" key="9">
    <source>
        <dbReference type="ARBA" id="ARBA00022989"/>
    </source>
</evidence>
<evidence type="ECO:0000256" key="12">
    <source>
        <dbReference type="SAM" id="Phobius"/>
    </source>
</evidence>
<keyword evidence="7" id="KW-0949">S-adenosyl-L-methionine</keyword>
<evidence type="ECO:0000256" key="4">
    <source>
        <dbReference type="ARBA" id="ARBA00012149"/>
    </source>
</evidence>
<sequence length="257" mass="29171">MDMLRRASVLAYGLAAYALFVAVLVYTVGFLAGVGVPKDVDDGPAGPAWRAVLVDLALLGVFAVQHSVMARPWFKRWWTRTVPPAIERSTYVLAASLVVALLLWQWRPLPDHIWSVEVTWARALLWAGYALGWAVLLLSTFLIGHFDLFGLRQVLSRARERRYAEPDFREPWLYRLVRHPLMVGFLIAFWVTPDMSAGRLLFAAAATGYILVAVRLEEHDLRRQLGEPYERYLARVPRFVPRPSAIGGRRRHARQAG</sequence>
<feature type="transmembrane region" description="Helical" evidence="12">
    <location>
        <begin position="48"/>
        <end position="68"/>
    </location>
</feature>
<dbReference type="Proteomes" id="UP000482800">
    <property type="component" value="Unassembled WGS sequence"/>
</dbReference>
<dbReference type="InterPro" id="IPR054700">
    <property type="entry name" value="MddA"/>
</dbReference>
<reference evidence="13 14" key="1">
    <citation type="submission" date="2020-03" db="EMBL/GenBank/DDBJ databases">
        <title>Whole genome shotgun sequence of Phytohabitans houttuyneae NBRC 108639.</title>
        <authorList>
            <person name="Komaki H."/>
            <person name="Tamura T."/>
        </authorList>
    </citation>
    <scope>NUCLEOTIDE SEQUENCE [LARGE SCALE GENOMIC DNA]</scope>
    <source>
        <strain evidence="13 14">NBRC 108639</strain>
    </source>
</reference>
<comment type="catalytic activity">
    <reaction evidence="11">
        <text>methanethiol + S-adenosyl-L-methionine = dimethyl sulfide + S-adenosyl-L-homocysteine + H(+)</text>
        <dbReference type="Rhea" id="RHEA:50428"/>
        <dbReference type="ChEBI" id="CHEBI:15378"/>
        <dbReference type="ChEBI" id="CHEBI:16007"/>
        <dbReference type="ChEBI" id="CHEBI:17437"/>
        <dbReference type="ChEBI" id="CHEBI:57856"/>
        <dbReference type="ChEBI" id="CHEBI:59789"/>
        <dbReference type="EC" id="2.1.1.334"/>
    </reaction>
</comment>
<dbReference type="InterPro" id="IPR033580">
    <property type="entry name" value="Nurim-like"/>
</dbReference>
<dbReference type="PANTHER" id="PTHR31040">
    <property type="entry name" value="NURIM"/>
    <property type="match status" value="1"/>
</dbReference>
<keyword evidence="5" id="KW-0489">Methyltransferase</keyword>
<dbReference type="NCBIfam" id="NF045656">
    <property type="entry name" value="MeththiolMtaseMddA"/>
    <property type="match status" value="1"/>
</dbReference>
<evidence type="ECO:0000256" key="8">
    <source>
        <dbReference type="ARBA" id="ARBA00022692"/>
    </source>
</evidence>
<keyword evidence="8 12" id="KW-0812">Transmembrane</keyword>
<evidence type="ECO:0000256" key="11">
    <source>
        <dbReference type="ARBA" id="ARBA00048134"/>
    </source>
</evidence>
<feature type="transmembrane region" description="Helical" evidence="12">
    <location>
        <begin position="197"/>
        <end position="216"/>
    </location>
</feature>
<keyword evidence="14" id="KW-1185">Reference proteome</keyword>
<proteinExistence type="inferred from homology"/>
<dbReference type="PANTHER" id="PTHR31040:SF1">
    <property type="entry name" value="NURIM"/>
    <property type="match status" value="1"/>
</dbReference>
<dbReference type="EMBL" id="BLPF01000002">
    <property type="protein sequence ID" value="GFJ81566.1"/>
    <property type="molecule type" value="Genomic_DNA"/>
</dbReference>
<gene>
    <name evidence="13" type="ORF">Phou_057460</name>
</gene>
<dbReference type="GO" id="GO:0032259">
    <property type="term" value="P:methylation"/>
    <property type="evidence" value="ECO:0007669"/>
    <property type="project" value="UniProtKB-KW"/>
</dbReference>
<dbReference type="Gene3D" id="1.20.120.1630">
    <property type="match status" value="1"/>
</dbReference>
<comment type="similarity">
    <text evidence="3">Belongs to the nurim family.</text>
</comment>
<evidence type="ECO:0000256" key="6">
    <source>
        <dbReference type="ARBA" id="ARBA00022679"/>
    </source>
</evidence>
<evidence type="ECO:0000256" key="7">
    <source>
        <dbReference type="ARBA" id="ARBA00022691"/>
    </source>
</evidence>
<name>A0A6V8KHT9_9ACTN</name>
<comment type="caution">
    <text evidence="13">The sequence shown here is derived from an EMBL/GenBank/DDBJ whole genome shotgun (WGS) entry which is preliminary data.</text>
</comment>
<feature type="transmembrane region" description="Helical" evidence="12">
    <location>
        <begin position="89"/>
        <end position="106"/>
    </location>
</feature>
<evidence type="ECO:0000256" key="2">
    <source>
        <dbReference type="ARBA" id="ARBA00004141"/>
    </source>
</evidence>
<dbReference type="AlphaFoldDB" id="A0A6V8KHT9"/>
<feature type="transmembrane region" description="Helical" evidence="12">
    <location>
        <begin position="12"/>
        <end position="36"/>
    </location>
</feature>
<comment type="function">
    <text evidence="1">Catalyzes the methylation of methanethiol (MeSH) to yield dimethylsulphide (DMS).</text>
</comment>
<feature type="transmembrane region" description="Helical" evidence="12">
    <location>
        <begin position="126"/>
        <end position="151"/>
    </location>
</feature>
<reference evidence="13 14" key="2">
    <citation type="submission" date="2020-03" db="EMBL/GenBank/DDBJ databases">
        <authorList>
            <person name="Ichikawa N."/>
            <person name="Kimura A."/>
            <person name="Kitahashi Y."/>
            <person name="Uohara A."/>
        </authorList>
    </citation>
    <scope>NUCLEOTIDE SEQUENCE [LARGE SCALE GENOMIC DNA]</scope>
    <source>
        <strain evidence="13 14">NBRC 108639</strain>
    </source>
</reference>
<evidence type="ECO:0000256" key="5">
    <source>
        <dbReference type="ARBA" id="ARBA00022603"/>
    </source>
</evidence>
<evidence type="ECO:0000256" key="1">
    <source>
        <dbReference type="ARBA" id="ARBA00002096"/>
    </source>
</evidence>
<organism evidence="13 14">
    <name type="scientific">Phytohabitans houttuyneae</name>
    <dbReference type="NCBI Taxonomy" id="1076126"/>
    <lineage>
        <taxon>Bacteria</taxon>
        <taxon>Bacillati</taxon>
        <taxon>Actinomycetota</taxon>
        <taxon>Actinomycetes</taxon>
        <taxon>Micromonosporales</taxon>
        <taxon>Micromonosporaceae</taxon>
    </lineage>
</organism>
<evidence type="ECO:0000256" key="3">
    <source>
        <dbReference type="ARBA" id="ARBA00010631"/>
    </source>
</evidence>
<feature type="transmembrane region" description="Helical" evidence="12">
    <location>
        <begin position="172"/>
        <end position="191"/>
    </location>
</feature>
<keyword evidence="10 12" id="KW-0472">Membrane</keyword>
<dbReference type="GO" id="GO:0008168">
    <property type="term" value="F:methyltransferase activity"/>
    <property type="evidence" value="ECO:0007669"/>
    <property type="project" value="UniProtKB-KW"/>
</dbReference>
<accession>A0A6V8KHT9</accession>
<dbReference type="EC" id="2.1.1.334" evidence="4"/>
<keyword evidence="6" id="KW-0808">Transferase</keyword>
<comment type="subcellular location">
    <subcellularLocation>
        <location evidence="2">Membrane</location>
        <topology evidence="2">Multi-pass membrane protein</topology>
    </subcellularLocation>
</comment>
<evidence type="ECO:0000313" key="13">
    <source>
        <dbReference type="EMBL" id="GFJ81566.1"/>
    </source>
</evidence>
<evidence type="ECO:0000313" key="14">
    <source>
        <dbReference type="Proteomes" id="UP000482800"/>
    </source>
</evidence>
<dbReference type="GO" id="GO:0016020">
    <property type="term" value="C:membrane"/>
    <property type="evidence" value="ECO:0007669"/>
    <property type="project" value="UniProtKB-SubCell"/>
</dbReference>
<protein>
    <recommendedName>
        <fullName evidence="4">methanethiol S-methyltransferase</fullName>
        <ecNumber evidence="4">2.1.1.334</ecNumber>
    </recommendedName>
</protein>